<reference evidence="2" key="1">
    <citation type="journal article" date="2013" name="Nat. Commun.">
        <title>Whole-genome sequencing of Oryza brachyantha reveals mechanisms underlying Oryza genome evolution.</title>
        <authorList>
            <person name="Chen J."/>
            <person name="Huang Q."/>
            <person name="Gao D."/>
            <person name="Wang J."/>
            <person name="Lang Y."/>
            <person name="Liu T."/>
            <person name="Li B."/>
            <person name="Bai Z."/>
            <person name="Luis Goicoechea J."/>
            <person name="Liang C."/>
            <person name="Chen C."/>
            <person name="Zhang W."/>
            <person name="Sun S."/>
            <person name="Liao Y."/>
            <person name="Zhang X."/>
            <person name="Yang L."/>
            <person name="Song C."/>
            <person name="Wang M."/>
            <person name="Shi J."/>
            <person name="Liu G."/>
            <person name="Liu J."/>
            <person name="Zhou H."/>
            <person name="Zhou W."/>
            <person name="Yu Q."/>
            <person name="An N."/>
            <person name="Chen Y."/>
            <person name="Cai Q."/>
            <person name="Wang B."/>
            <person name="Liu B."/>
            <person name="Min J."/>
            <person name="Huang Y."/>
            <person name="Wu H."/>
            <person name="Li Z."/>
            <person name="Zhang Y."/>
            <person name="Yin Y."/>
            <person name="Song W."/>
            <person name="Jiang J."/>
            <person name="Jackson S.A."/>
            <person name="Wing R.A."/>
            <person name="Wang J."/>
            <person name="Chen M."/>
        </authorList>
    </citation>
    <scope>NUCLEOTIDE SEQUENCE [LARGE SCALE GENOMIC DNA]</scope>
    <source>
        <strain evidence="2">cv. IRGC 101232</strain>
    </source>
</reference>
<protein>
    <submittedName>
        <fullName evidence="2">Uncharacterized protein</fullName>
    </submittedName>
</protein>
<dbReference type="Proteomes" id="UP000006038">
    <property type="component" value="Chromosome 9"/>
</dbReference>
<dbReference type="Gramene" id="OB09G21270.1">
    <property type="protein sequence ID" value="OB09G21270.1"/>
    <property type="gene ID" value="OB09G21270"/>
</dbReference>
<dbReference type="EnsemblPlants" id="OB09G21270.1">
    <property type="protein sequence ID" value="OB09G21270.1"/>
    <property type="gene ID" value="OB09G21270"/>
</dbReference>
<dbReference type="HOGENOM" id="CLU_2350141_0_0_1"/>
<proteinExistence type="predicted"/>
<organism evidence="2">
    <name type="scientific">Oryza brachyantha</name>
    <name type="common">malo sina</name>
    <dbReference type="NCBI Taxonomy" id="4533"/>
    <lineage>
        <taxon>Eukaryota</taxon>
        <taxon>Viridiplantae</taxon>
        <taxon>Streptophyta</taxon>
        <taxon>Embryophyta</taxon>
        <taxon>Tracheophyta</taxon>
        <taxon>Spermatophyta</taxon>
        <taxon>Magnoliopsida</taxon>
        <taxon>Liliopsida</taxon>
        <taxon>Poales</taxon>
        <taxon>Poaceae</taxon>
        <taxon>BOP clade</taxon>
        <taxon>Oryzoideae</taxon>
        <taxon>Oryzeae</taxon>
        <taxon>Oryzinae</taxon>
        <taxon>Oryza</taxon>
    </lineage>
</organism>
<evidence type="ECO:0000313" key="2">
    <source>
        <dbReference type="EnsemblPlants" id="OB09G21270.1"/>
    </source>
</evidence>
<sequence length="97" mass="10491">MGPRLRAAPPDQTRTRDAELFADRKKVVPFETLNVQLLMLMSAGGLLRVQPQLKSKVKTAVKINELTQRVAGLPCEGRHGPPAAAAAAKRLGPEDPQ</sequence>
<evidence type="ECO:0000313" key="3">
    <source>
        <dbReference type="Proteomes" id="UP000006038"/>
    </source>
</evidence>
<evidence type="ECO:0000256" key="1">
    <source>
        <dbReference type="SAM" id="MobiDB-lite"/>
    </source>
</evidence>
<feature type="region of interest" description="Disordered" evidence="1">
    <location>
        <begin position="73"/>
        <end position="97"/>
    </location>
</feature>
<keyword evidence="3" id="KW-1185">Reference proteome</keyword>
<name>J3MYP8_ORYBR</name>
<dbReference type="AlphaFoldDB" id="J3MYP8"/>
<accession>J3MYP8</accession>
<reference evidence="2" key="2">
    <citation type="submission" date="2013-04" db="UniProtKB">
        <authorList>
            <consortium name="EnsemblPlants"/>
        </authorList>
    </citation>
    <scope>IDENTIFICATION</scope>
</reference>